<dbReference type="SUPFAM" id="SSF51604">
    <property type="entry name" value="Enolase C-terminal domain-like"/>
    <property type="match status" value="1"/>
</dbReference>
<dbReference type="RefSeq" id="WP_260348748.1">
    <property type="nucleotide sequence ID" value="NZ_JAOAOS010000006.1"/>
</dbReference>
<evidence type="ECO:0000256" key="2">
    <source>
        <dbReference type="ARBA" id="ARBA00022723"/>
    </source>
</evidence>
<dbReference type="InterPro" id="IPR013342">
    <property type="entry name" value="Mandelate_racemase_C"/>
</dbReference>
<sequence length="391" mass="41280">MRITAIRDIAVRLQGDVANAVVSFAEHDVSLVAVVSDVVRNGRPVAGFAFNSIGRFSQGGILRERIVPRLMAAEPAMLIEETGGRFDPAEVVKVAMRNEKPGGHGDRAGAVAAVELAIWDLNAKLADEPACVAIARAFGRAGPAASTSAYAAGGYYYPGDSAGRLRDELSGYRDLGFTAFKMKIGGASLAEDVARMEAALTVAGKGGALAVDANGRFDLDAALTYAQAISSYGLRWYEEIGDPLDFDLNRRIAERYDGAIATGENLFSAADAKNLLLFGGMRPGRDLFQMDAGLSYGLGEYARMIALMERHGFRRSQAVPHGGHLINLHIVLGLGLGGCECYPGVFQPFGGYTSACMLGGGEVRATDAPGFGLEQKPGLRPLLAGLCPEAF</sequence>
<keyword evidence="2" id="KW-0479">Metal-binding</keyword>
<evidence type="ECO:0000256" key="1">
    <source>
        <dbReference type="ARBA" id="ARBA00001946"/>
    </source>
</evidence>
<dbReference type="EMBL" id="JBHSLI010000003">
    <property type="protein sequence ID" value="MFC5293052.1"/>
    <property type="molecule type" value="Genomic_DNA"/>
</dbReference>
<evidence type="ECO:0000313" key="6">
    <source>
        <dbReference type="Proteomes" id="UP001595976"/>
    </source>
</evidence>
<evidence type="ECO:0000313" key="5">
    <source>
        <dbReference type="EMBL" id="MFC5293052.1"/>
    </source>
</evidence>
<dbReference type="SMART" id="SM00922">
    <property type="entry name" value="MR_MLE"/>
    <property type="match status" value="1"/>
</dbReference>
<dbReference type="PANTHER" id="PTHR13794">
    <property type="entry name" value="ENOLASE SUPERFAMILY, MANDELATE RACEMASE"/>
    <property type="match status" value="1"/>
</dbReference>
<comment type="caution">
    <text evidence="5">The sequence shown here is derived from an EMBL/GenBank/DDBJ whole genome shotgun (WGS) entry which is preliminary data.</text>
</comment>
<dbReference type="Gene3D" id="3.20.20.120">
    <property type="entry name" value="Enolase-like C-terminal domain"/>
    <property type="match status" value="1"/>
</dbReference>
<proteinExistence type="predicted"/>
<dbReference type="InterPro" id="IPR046945">
    <property type="entry name" value="RHMD-like"/>
</dbReference>
<organism evidence="5 6">
    <name type="scientific">Bosea minatitlanensis</name>
    <dbReference type="NCBI Taxonomy" id="128782"/>
    <lineage>
        <taxon>Bacteria</taxon>
        <taxon>Pseudomonadati</taxon>
        <taxon>Pseudomonadota</taxon>
        <taxon>Alphaproteobacteria</taxon>
        <taxon>Hyphomicrobiales</taxon>
        <taxon>Boseaceae</taxon>
        <taxon>Bosea</taxon>
    </lineage>
</organism>
<protein>
    <submittedName>
        <fullName evidence="5">Enolase C-terminal domain-like protein</fullName>
    </submittedName>
</protein>
<gene>
    <name evidence="5" type="ORF">ACFPK2_08610</name>
</gene>
<dbReference type="Gene3D" id="3.30.390.10">
    <property type="entry name" value="Enolase-like, N-terminal domain"/>
    <property type="match status" value="1"/>
</dbReference>
<comment type="cofactor">
    <cofactor evidence="1">
        <name>Mg(2+)</name>
        <dbReference type="ChEBI" id="CHEBI:18420"/>
    </cofactor>
</comment>
<evidence type="ECO:0000259" key="4">
    <source>
        <dbReference type="SMART" id="SM00922"/>
    </source>
</evidence>
<dbReference type="PANTHER" id="PTHR13794:SF58">
    <property type="entry name" value="MITOCHONDRIAL ENOLASE SUPERFAMILY MEMBER 1"/>
    <property type="match status" value="1"/>
</dbReference>
<dbReference type="InterPro" id="IPR034611">
    <property type="entry name" value="D-tartrate_dehydratase"/>
</dbReference>
<dbReference type="SFLD" id="SFLDG00179">
    <property type="entry name" value="mandelate_racemase"/>
    <property type="match status" value="1"/>
</dbReference>
<keyword evidence="6" id="KW-1185">Reference proteome</keyword>
<reference evidence="6" key="1">
    <citation type="journal article" date="2019" name="Int. J. Syst. Evol. Microbiol.">
        <title>The Global Catalogue of Microorganisms (GCM) 10K type strain sequencing project: providing services to taxonomists for standard genome sequencing and annotation.</title>
        <authorList>
            <consortium name="The Broad Institute Genomics Platform"/>
            <consortium name="The Broad Institute Genome Sequencing Center for Infectious Disease"/>
            <person name="Wu L."/>
            <person name="Ma J."/>
        </authorList>
    </citation>
    <scope>NUCLEOTIDE SEQUENCE [LARGE SCALE GENOMIC DNA]</scope>
    <source>
        <strain evidence="6">CGMCC 1.15643</strain>
    </source>
</reference>
<keyword evidence="3" id="KW-0460">Magnesium</keyword>
<feature type="domain" description="Mandelate racemase/muconate lactonizing enzyme C-terminal" evidence="4">
    <location>
        <begin position="162"/>
        <end position="259"/>
    </location>
</feature>
<accession>A0ABW0F0R6</accession>
<dbReference type="InterPro" id="IPR029065">
    <property type="entry name" value="Enolase_C-like"/>
</dbReference>
<dbReference type="SFLD" id="SFLDS00001">
    <property type="entry name" value="Enolase"/>
    <property type="match status" value="1"/>
</dbReference>
<dbReference type="InterPro" id="IPR029017">
    <property type="entry name" value="Enolase-like_N"/>
</dbReference>
<name>A0ABW0F0R6_9HYPH</name>
<evidence type="ECO:0000256" key="3">
    <source>
        <dbReference type="ARBA" id="ARBA00022842"/>
    </source>
</evidence>
<dbReference type="InterPro" id="IPR036849">
    <property type="entry name" value="Enolase-like_C_sf"/>
</dbReference>
<dbReference type="Proteomes" id="UP001595976">
    <property type="component" value="Unassembled WGS sequence"/>
</dbReference>
<dbReference type="SUPFAM" id="SSF54826">
    <property type="entry name" value="Enolase N-terminal domain-like"/>
    <property type="match status" value="1"/>
</dbReference>
<dbReference type="Pfam" id="PF13378">
    <property type="entry name" value="MR_MLE_C"/>
    <property type="match status" value="1"/>
</dbReference>
<dbReference type="SFLD" id="SFLDF00118">
    <property type="entry name" value="D-tartrate_dehydratase"/>
    <property type="match status" value="1"/>
</dbReference>